<dbReference type="PANTHER" id="PTHR32060">
    <property type="entry name" value="TAIL-SPECIFIC PROTEASE"/>
    <property type="match status" value="1"/>
</dbReference>
<evidence type="ECO:0000313" key="11">
    <source>
        <dbReference type="Proteomes" id="UP000051934"/>
    </source>
</evidence>
<keyword evidence="4 5" id="KW-0720">Serine protease</keyword>
<dbReference type="InterPro" id="IPR040573">
    <property type="entry name" value="TSP_N"/>
</dbReference>
<dbReference type="NCBIfam" id="TIGR00225">
    <property type="entry name" value="prc"/>
    <property type="match status" value="1"/>
</dbReference>
<dbReference type="CDD" id="cd07560">
    <property type="entry name" value="Peptidase_S41_CPP"/>
    <property type="match status" value="1"/>
</dbReference>
<dbReference type="GO" id="GO:0004175">
    <property type="term" value="F:endopeptidase activity"/>
    <property type="evidence" value="ECO:0007669"/>
    <property type="project" value="TreeGrafter"/>
</dbReference>
<dbReference type="InterPro" id="IPR036034">
    <property type="entry name" value="PDZ_sf"/>
</dbReference>
<dbReference type="InterPro" id="IPR001478">
    <property type="entry name" value="PDZ"/>
</dbReference>
<dbReference type="SUPFAM" id="SSF50156">
    <property type="entry name" value="PDZ domain-like"/>
    <property type="match status" value="1"/>
</dbReference>
<dbReference type="SMART" id="SM00228">
    <property type="entry name" value="PDZ"/>
    <property type="match status" value="1"/>
</dbReference>
<dbReference type="Pfam" id="PF17804">
    <property type="entry name" value="TSP_NTD"/>
    <property type="match status" value="1"/>
</dbReference>
<feature type="coiled-coil region" evidence="6">
    <location>
        <begin position="633"/>
        <end position="660"/>
    </location>
</feature>
<feature type="chain" id="PRO_5006423612" description="PDZ domain-containing protein" evidence="8">
    <location>
        <begin position="25"/>
        <end position="750"/>
    </location>
</feature>
<protein>
    <recommendedName>
        <fullName evidence="9">PDZ domain-containing protein</fullName>
    </recommendedName>
</protein>
<feature type="domain" description="PDZ" evidence="9">
    <location>
        <begin position="249"/>
        <end position="326"/>
    </location>
</feature>
<dbReference type="InterPro" id="IPR004447">
    <property type="entry name" value="Peptidase_S41A"/>
</dbReference>
<reference evidence="10 11" key="1">
    <citation type="submission" date="2015-10" db="EMBL/GenBank/DDBJ databases">
        <title>Metagenome-Assembled Genomes uncover a global brackish microbiome.</title>
        <authorList>
            <person name="Hugerth L.W."/>
            <person name="Larsson J."/>
            <person name="Alneberg J."/>
            <person name="Lindh M.V."/>
            <person name="Legrand C."/>
            <person name="Pinhassi J."/>
            <person name="Andersson A.F."/>
        </authorList>
    </citation>
    <scope>NUCLEOTIDE SEQUENCE [LARGE SCALE GENOMIC DNA]</scope>
    <source>
        <strain evidence="10">BACL4 MAG-120507-bin80</strain>
    </source>
</reference>
<comment type="similarity">
    <text evidence="1 5">Belongs to the peptidase S41A family.</text>
</comment>
<name>A0A0R2SDG7_9GAMM</name>
<dbReference type="GO" id="GO:0008236">
    <property type="term" value="F:serine-type peptidase activity"/>
    <property type="evidence" value="ECO:0007669"/>
    <property type="project" value="UniProtKB-KW"/>
</dbReference>
<evidence type="ECO:0000256" key="7">
    <source>
        <dbReference type="SAM" id="MobiDB-lite"/>
    </source>
</evidence>
<dbReference type="EMBL" id="LIBB01000197">
    <property type="protein sequence ID" value="KRO71355.1"/>
    <property type="molecule type" value="Genomic_DNA"/>
</dbReference>
<dbReference type="GO" id="GO:0030288">
    <property type="term" value="C:outer membrane-bounded periplasmic space"/>
    <property type="evidence" value="ECO:0007669"/>
    <property type="project" value="TreeGrafter"/>
</dbReference>
<evidence type="ECO:0000256" key="5">
    <source>
        <dbReference type="RuleBase" id="RU004404"/>
    </source>
</evidence>
<dbReference type="FunFam" id="3.90.226.10:FF:000090">
    <property type="entry name" value="Tail-specific protease"/>
    <property type="match status" value="1"/>
</dbReference>
<dbReference type="PROSITE" id="PS50106">
    <property type="entry name" value="PDZ"/>
    <property type="match status" value="1"/>
</dbReference>
<evidence type="ECO:0000256" key="2">
    <source>
        <dbReference type="ARBA" id="ARBA00022670"/>
    </source>
</evidence>
<organism evidence="10 11">
    <name type="scientific">OM182 bacterium BACL3 MAG-120507-bin80</name>
    <dbReference type="NCBI Taxonomy" id="1655577"/>
    <lineage>
        <taxon>Bacteria</taxon>
        <taxon>Pseudomonadati</taxon>
        <taxon>Pseudomonadota</taxon>
        <taxon>Gammaproteobacteria</taxon>
        <taxon>OMG group</taxon>
        <taxon>OM182 clade</taxon>
    </lineage>
</organism>
<feature type="signal peptide" evidence="8">
    <location>
        <begin position="1"/>
        <end position="24"/>
    </location>
</feature>
<feature type="region of interest" description="Disordered" evidence="7">
    <location>
        <begin position="680"/>
        <end position="727"/>
    </location>
</feature>
<dbReference type="SMART" id="SM00245">
    <property type="entry name" value="TSPc"/>
    <property type="match status" value="1"/>
</dbReference>
<keyword evidence="2 5" id="KW-0645">Protease</keyword>
<dbReference type="Pfam" id="PF00595">
    <property type="entry name" value="PDZ"/>
    <property type="match status" value="1"/>
</dbReference>
<evidence type="ECO:0000256" key="6">
    <source>
        <dbReference type="SAM" id="Coils"/>
    </source>
</evidence>
<dbReference type="Pfam" id="PF11818">
    <property type="entry name" value="DUF3340"/>
    <property type="match status" value="1"/>
</dbReference>
<evidence type="ECO:0000259" key="9">
    <source>
        <dbReference type="PROSITE" id="PS50106"/>
    </source>
</evidence>
<proteinExistence type="inferred from homology"/>
<keyword evidence="6" id="KW-0175">Coiled coil</keyword>
<evidence type="ECO:0000256" key="3">
    <source>
        <dbReference type="ARBA" id="ARBA00022801"/>
    </source>
</evidence>
<sequence>MINFSKTFLAIGLLSALGTTQATASDVTEPNSPLVLESLFSELASEPIYGETALELLEQLKTKHYASIEINDNFSSLLFDQYLDALDGSKLYFLAEDVQKIARYRYTLDNSLSAGNVEPGFEIYNLYHKRVIERLIYSIDRIENAVPQMDFTIDEYLLLDRENEPFAATTAELDEVWRKRIKNSVLSLRLTGDDEEEIVEKLSKRYRNQLSQVLKTNGKDVFQTYLSKVAATVDPHTSYFSPRDSENFNMGLSLSLQGIGAQLTTEDEYTKVVELIKGGPAERADELQQGDRIIGIGQGVDGEIQDVVGMRLDDVVAQIRGEKDTVVRLSVIPVDAVSESSARTISITRDTVKLEDQSAKKEVLELSYADQDYKIGVISLPTFYFDFEAAARGDEDFKSSTRDVRNLLEELKAEEVDAVVVDLRNDGGGSLSEANQLVGLFIDTGPTVQIRYSGLRNGFTRSFGDSDPSVVYDGPLAVLVNRTSASASEIFAGAIQDYQRGIVLGGQTFGKGTVQEIIPMSYGQVKLTRSKFYRISGESTQHRGVLPDIAFPDFYDAYDDIGESSLDGALPWDTVRPVEFRTYHPVQAFLPKLRELHELRAAESPDFNYLVEQIERTRTLRERETLPLNEAVVKADRERVRRIEFEAENLRRELKGLELKEWIDEEDLYDDEDAVAVLESDSSLDEGSEETIDLASNTASDKALETDADESAEDDSDEEGDEEADPLLLESGRILADFINLSSDDLSARF</sequence>
<keyword evidence="8" id="KW-0732">Signal</keyword>
<feature type="compositionally biased region" description="Acidic residues" evidence="7">
    <location>
        <begin position="682"/>
        <end position="692"/>
    </location>
</feature>
<dbReference type="SUPFAM" id="SSF52096">
    <property type="entry name" value="ClpP/crotonase"/>
    <property type="match status" value="1"/>
</dbReference>
<dbReference type="GO" id="GO:0007165">
    <property type="term" value="P:signal transduction"/>
    <property type="evidence" value="ECO:0007669"/>
    <property type="project" value="TreeGrafter"/>
</dbReference>
<evidence type="ECO:0000256" key="4">
    <source>
        <dbReference type="ARBA" id="ARBA00022825"/>
    </source>
</evidence>
<dbReference type="InterPro" id="IPR005151">
    <property type="entry name" value="Tail-specific_protease"/>
</dbReference>
<dbReference type="AlphaFoldDB" id="A0A0R2SDG7"/>
<dbReference type="Proteomes" id="UP000051934">
    <property type="component" value="Unassembled WGS sequence"/>
</dbReference>
<dbReference type="Gene3D" id="3.90.226.10">
    <property type="entry name" value="2-enoyl-CoA Hydratase, Chain A, domain 1"/>
    <property type="match status" value="1"/>
</dbReference>
<dbReference type="PANTHER" id="PTHR32060:SF22">
    <property type="entry name" value="CARBOXYL-TERMINAL-PROCESSING PEPTIDASE 3, CHLOROPLASTIC"/>
    <property type="match status" value="1"/>
</dbReference>
<comment type="caution">
    <text evidence="10">The sequence shown here is derived from an EMBL/GenBank/DDBJ whole genome shotgun (WGS) entry which is preliminary data.</text>
</comment>
<dbReference type="Pfam" id="PF03572">
    <property type="entry name" value="Peptidase_S41"/>
    <property type="match status" value="1"/>
</dbReference>
<evidence type="ECO:0000256" key="1">
    <source>
        <dbReference type="ARBA" id="ARBA00009179"/>
    </source>
</evidence>
<dbReference type="CDD" id="cd06782">
    <property type="entry name" value="cpPDZ_CPP-like"/>
    <property type="match status" value="1"/>
</dbReference>
<keyword evidence="3 5" id="KW-0378">Hydrolase</keyword>
<dbReference type="InterPro" id="IPR029045">
    <property type="entry name" value="ClpP/crotonase-like_dom_sf"/>
</dbReference>
<feature type="compositionally biased region" description="Acidic residues" evidence="7">
    <location>
        <begin position="706"/>
        <end position="725"/>
    </location>
</feature>
<evidence type="ECO:0000313" key="10">
    <source>
        <dbReference type="EMBL" id="KRO71355.1"/>
    </source>
</evidence>
<dbReference type="InterPro" id="IPR020992">
    <property type="entry name" value="Tail_Prtase_C"/>
</dbReference>
<accession>A0A0R2SDG7</accession>
<dbReference type="GO" id="GO:0006508">
    <property type="term" value="P:proteolysis"/>
    <property type="evidence" value="ECO:0007669"/>
    <property type="project" value="UniProtKB-KW"/>
</dbReference>
<dbReference type="Gene3D" id="2.30.42.10">
    <property type="match status" value="1"/>
</dbReference>
<evidence type="ECO:0000256" key="8">
    <source>
        <dbReference type="SAM" id="SignalP"/>
    </source>
</evidence>
<gene>
    <name evidence="10" type="ORF">ABR69_11845</name>
</gene>